<evidence type="ECO:0000259" key="11">
    <source>
        <dbReference type="Pfam" id="PF00697"/>
    </source>
</evidence>
<dbReference type="EMBL" id="BJYM01000012">
    <property type="protein sequence ID" value="GEN88318.1"/>
    <property type="molecule type" value="Genomic_DNA"/>
</dbReference>
<evidence type="ECO:0000313" key="12">
    <source>
        <dbReference type="EMBL" id="GEN88318.1"/>
    </source>
</evidence>
<keyword evidence="8 10" id="KW-0057">Aromatic amino acid biosynthesis</keyword>
<protein>
    <recommendedName>
        <fullName evidence="5 10">N-(5'-phosphoribosyl)anthranilate isomerase</fullName>
        <shortName evidence="10">PRAI</shortName>
        <ecNumber evidence="4 10">5.3.1.24</ecNumber>
    </recommendedName>
</protein>
<comment type="pathway">
    <text evidence="2 10">Amino-acid biosynthesis; L-tryptophan biosynthesis; L-tryptophan from chorismate: step 3/5.</text>
</comment>
<comment type="similarity">
    <text evidence="3 10">Belongs to the TrpF family.</text>
</comment>
<dbReference type="Gene3D" id="3.20.20.70">
    <property type="entry name" value="Aldolase class I"/>
    <property type="match status" value="1"/>
</dbReference>
<dbReference type="STRING" id="582851.GCA_900162665_03894"/>
<evidence type="ECO:0000256" key="6">
    <source>
        <dbReference type="ARBA" id="ARBA00022605"/>
    </source>
</evidence>
<keyword evidence="6 10" id="KW-0028">Amino-acid biosynthesis</keyword>
<dbReference type="NCBIfam" id="NF002298">
    <property type="entry name" value="PRK01222.1-4"/>
    <property type="match status" value="1"/>
</dbReference>
<name>A0A511ZLI8_9BACI</name>
<reference evidence="12 13" key="1">
    <citation type="submission" date="2019-07" db="EMBL/GenBank/DDBJ databases">
        <title>Whole genome shotgun sequence of Oceanobacillus sojae NBRC 105379.</title>
        <authorList>
            <person name="Hosoyama A."/>
            <person name="Uohara A."/>
            <person name="Ohji S."/>
            <person name="Ichikawa N."/>
        </authorList>
    </citation>
    <scope>NUCLEOTIDE SEQUENCE [LARGE SCALE GENOMIC DNA]</scope>
    <source>
        <strain evidence="12 13">NBRC 105379</strain>
    </source>
</reference>
<dbReference type="InterPro" id="IPR001240">
    <property type="entry name" value="PRAI_dom"/>
</dbReference>
<dbReference type="Pfam" id="PF00697">
    <property type="entry name" value="PRAI"/>
    <property type="match status" value="1"/>
</dbReference>
<evidence type="ECO:0000256" key="3">
    <source>
        <dbReference type="ARBA" id="ARBA00007571"/>
    </source>
</evidence>
<dbReference type="Proteomes" id="UP000321558">
    <property type="component" value="Unassembled WGS sequence"/>
</dbReference>
<keyword evidence="13" id="KW-1185">Reference proteome</keyword>
<dbReference type="HAMAP" id="MF_00135">
    <property type="entry name" value="PRAI"/>
    <property type="match status" value="1"/>
</dbReference>
<evidence type="ECO:0000256" key="7">
    <source>
        <dbReference type="ARBA" id="ARBA00022822"/>
    </source>
</evidence>
<accession>A0A511ZLI8</accession>
<organism evidence="12 13">
    <name type="scientific">Oceanobacillus sojae</name>
    <dbReference type="NCBI Taxonomy" id="582851"/>
    <lineage>
        <taxon>Bacteria</taxon>
        <taxon>Bacillati</taxon>
        <taxon>Bacillota</taxon>
        <taxon>Bacilli</taxon>
        <taxon>Bacillales</taxon>
        <taxon>Bacillaceae</taxon>
        <taxon>Oceanobacillus</taxon>
    </lineage>
</organism>
<dbReference type="OrthoDB" id="9786954at2"/>
<sequence>MLVKICGITSPEIAQVSVHAGADFLGFVFAKSKREVSINQAREIIATLPDHVKSVGVFVNKDVQEIEEIAQEAGLDFIQLHGEESAQVVSQLTYPVIKSLPGTEEGLKKTAQYDAVSYLLMDSPPLPHAHGGNGTTFNWSILNGIDFSDKLILAGGLTPENVAEAIKQVNPIGVDVSSGVETNGKKDLDKIKSFIHAAKRTVERNQ</sequence>
<keyword evidence="9 10" id="KW-0413">Isomerase</keyword>
<dbReference type="InterPro" id="IPR011060">
    <property type="entry name" value="RibuloseP-bd_barrel"/>
</dbReference>
<gene>
    <name evidence="10 12" type="primary">trpF</name>
    <name evidence="12" type="ORF">OSO01_30570</name>
</gene>
<dbReference type="InterPro" id="IPR013785">
    <property type="entry name" value="Aldolase_TIM"/>
</dbReference>
<dbReference type="CDD" id="cd00405">
    <property type="entry name" value="PRAI"/>
    <property type="match status" value="1"/>
</dbReference>
<dbReference type="EC" id="5.3.1.24" evidence="4 10"/>
<evidence type="ECO:0000256" key="1">
    <source>
        <dbReference type="ARBA" id="ARBA00001164"/>
    </source>
</evidence>
<dbReference type="GO" id="GO:0004640">
    <property type="term" value="F:phosphoribosylanthranilate isomerase activity"/>
    <property type="evidence" value="ECO:0007669"/>
    <property type="project" value="UniProtKB-UniRule"/>
</dbReference>
<evidence type="ECO:0000256" key="9">
    <source>
        <dbReference type="ARBA" id="ARBA00023235"/>
    </source>
</evidence>
<dbReference type="InterPro" id="IPR044643">
    <property type="entry name" value="TrpF_fam"/>
</dbReference>
<evidence type="ECO:0000256" key="10">
    <source>
        <dbReference type="HAMAP-Rule" id="MF_00135"/>
    </source>
</evidence>
<evidence type="ECO:0000256" key="5">
    <source>
        <dbReference type="ARBA" id="ARBA00022272"/>
    </source>
</evidence>
<dbReference type="RefSeq" id="WP_147211270.1">
    <property type="nucleotide sequence ID" value="NZ_BJYM01000012.1"/>
</dbReference>
<evidence type="ECO:0000256" key="2">
    <source>
        <dbReference type="ARBA" id="ARBA00004664"/>
    </source>
</evidence>
<feature type="domain" description="N-(5'phosphoribosyl) anthranilate isomerase (PRAI)" evidence="11">
    <location>
        <begin position="3"/>
        <end position="196"/>
    </location>
</feature>
<proteinExistence type="inferred from homology"/>
<dbReference type="AlphaFoldDB" id="A0A511ZLI8"/>
<dbReference type="UniPathway" id="UPA00035">
    <property type="reaction ID" value="UER00042"/>
</dbReference>
<evidence type="ECO:0000313" key="13">
    <source>
        <dbReference type="Proteomes" id="UP000321558"/>
    </source>
</evidence>
<dbReference type="SUPFAM" id="SSF51366">
    <property type="entry name" value="Ribulose-phoshate binding barrel"/>
    <property type="match status" value="1"/>
</dbReference>
<evidence type="ECO:0000256" key="4">
    <source>
        <dbReference type="ARBA" id="ARBA00012572"/>
    </source>
</evidence>
<evidence type="ECO:0000256" key="8">
    <source>
        <dbReference type="ARBA" id="ARBA00023141"/>
    </source>
</evidence>
<dbReference type="FunFam" id="3.20.20.70:FF:000075">
    <property type="entry name" value="Tryptophan biosynthesis protein TRP1"/>
    <property type="match status" value="1"/>
</dbReference>
<dbReference type="PANTHER" id="PTHR42894">
    <property type="entry name" value="N-(5'-PHOSPHORIBOSYL)ANTHRANILATE ISOMERASE"/>
    <property type="match status" value="1"/>
</dbReference>
<comment type="caution">
    <text evidence="12">The sequence shown here is derived from an EMBL/GenBank/DDBJ whole genome shotgun (WGS) entry which is preliminary data.</text>
</comment>
<keyword evidence="7 10" id="KW-0822">Tryptophan biosynthesis</keyword>
<comment type="catalytic activity">
    <reaction evidence="1 10">
        <text>N-(5-phospho-beta-D-ribosyl)anthranilate = 1-(2-carboxyphenylamino)-1-deoxy-D-ribulose 5-phosphate</text>
        <dbReference type="Rhea" id="RHEA:21540"/>
        <dbReference type="ChEBI" id="CHEBI:18277"/>
        <dbReference type="ChEBI" id="CHEBI:58613"/>
        <dbReference type="EC" id="5.3.1.24"/>
    </reaction>
</comment>
<dbReference type="GO" id="GO:0000162">
    <property type="term" value="P:L-tryptophan biosynthetic process"/>
    <property type="evidence" value="ECO:0007669"/>
    <property type="project" value="UniProtKB-UniRule"/>
</dbReference>
<dbReference type="PANTHER" id="PTHR42894:SF1">
    <property type="entry name" value="N-(5'-PHOSPHORIBOSYL)ANTHRANILATE ISOMERASE"/>
    <property type="match status" value="1"/>
</dbReference>